<keyword evidence="1" id="KW-0175">Coiled coil</keyword>
<dbReference type="OrthoDB" id="365471at2759"/>
<evidence type="ECO:0000256" key="2">
    <source>
        <dbReference type="SAM" id="MobiDB-lite"/>
    </source>
</evidence>
<gene>
    <name evidence="3" type="ORF">BEWA_026270</name>
</gene>
<dbReference type="EMBL" id="CP001669">
    <property type="protein sequence ID" value="AFZ79778.1"/>
    <property type="molecule type" value="Genomic_DNA"/>
</dbReference>
<proteinExistence type="predicted"/>
<evidence type="ECO:0000313" key="4">
    <source>
        <dbReference type="Proteomes" id="UP000031512"/>
    </source>
</evidence>
<accession>L0AWZ4</accession>
<dbReference type="GeneID" id="15803596"/>
<dbReference type="AlphaFoldDB" id="L0AWZ4"/>
<dbReference type="Proteomes" id="UP000031512">
    <property type="component" value="Chromosome 1"/>
</dbReference>
<feature type="region of interest" description="Disordered" evidence="2">
    <location>
        <begin position="240"/>
        <end position="282"/>
    </location>
</feature>
<dbReference type="STRING" id="1537102.L0AWZ4"/>
<keyword evidence="4" id="KW-1185">Reference proteome</keyword>
<feature type="compositionally biased region" description="Basic and acidic residues" evidence="2">
    <location>
        <begin position="261"/>
        <end position="282"/>
    </location>
</feature>
<evidence type="ECO:0000256" key="1">
    <source>
        <dbReference type="SAM" id="Coils"/>
    </source>
</evidence>
<feature type="coiled-coil region" evidence="1">
    <location>
        <begin position="363"/>
        <end position="397"/>
    </location>
</feature>
<dbReference type="KEGG" id="beq:BEWA_026270"/>
<dbReference type="VEuPathDB" id="PiroplasmaDB:BEWA_026270"/>
<protein>
    <submittedName>
        <fullName evidence="3">Uncharacterized protein</fullName>
    </submittedName>
</protein>
<reference evidence="3 4" key="1">
    <citation type="journal article" date="2012" name="BMC Genomics">
        <title>Comparative genomic analysis and phylogenetic position of Theileria equi.</title>
        <authorList>
            <person name="Kappmeyer L.S."/>
            <person name="Thiagarajan M."/>
            <person name="Herndon D.R."/>
            <person name="Ramsay J.D."/>
            <person name="Caler E."/>
            <person name="Djikeng A."/>
            <person name="Gillespie J.J."/>
            <person name="Lau A.O."/>
            <person name="Roalson E.H."/>
            <person name="Silva J.C."/>
            <person name="Silva M.G."/>
            <person name="Suarez C.E."/>
            <person name="Ueti M.W."/>
            <person name="Nene V.M."/>
            <person name="Mealey R.H."/>
            <person name="Knowles D.P."/>
            <person name="Brayton K.A."/>
        </authorList>
    </citation>
    <scope>NUCLEOTIDE SEQUENCE [LARGE SCALE GENOMIC DNA]</scope>
    <source>
        <strain evidence="3 4">WA</strain>
    </source>
</reference>
<name>L0AWZ4_THEEQ</name>
<sequence>MAVPPVIIELRNKPPDIGNSTHQYTSIGSQSTQLTGKLLEEKLDELVCEHHNAVTMNLTFHNSKTHNNKSYCCYKHIGDKKVSVTSNKVSCSTHSGSVPFFKHEVNLSSGWRVAAIYYYDSGVGTPRKRITFTGLTLPTGQPVKVTVYALYYGNNQNPVLIYVDYTGKPAVKGWFQKGNDGSISSNDNEEWTQVGLDITLDKLTKPIDCGDSNFKELVELLTKLGCDGLRQCTQKPEALEQQQKSRAVAHADGDSAVGPAPEEKENEREELQKKEEEDAIDGERLKHAGGADTSAVAALQTQLQEGLGLSDWGIENILGAFADDEMKEVQMSEVGSIEQLHRTGPLNRHIYFAGIPLSHSLQSLKYMRQFAKLKSRNTELEQEVEKLNKEIDELHENAQVNFYKFEVALGKAMQIGVACNTLCKTINDHDRISKRKFINLLREKSILRANRKKYSKKYRNLATVIICNRIHKMVVPTIYPVFTAIRHNSRIALPNVPSAPPRIPKIPVTKVVLPAKEEEKVRTILLYIFCRYKNQLRRHYFVDLKA</sequence>
<evidence type="ECO:0000313" key="3">
    <source>
        <dbReference type="EMBL" id="AFZ79778.1"/>
    </source>
</evidence>
<dbReference type="eggNOG" id="KOG1366">
    <property type="taxonomic scope" value="Eukaryota"/>
</dbReference>
<organism evidence="3 4">
    <name type="scientific">Theileria equi strain WA</name>
    <dbReference type="NCBI Taxonomy" id="1537102"/>
    <lineage>
        <taxon>Eukaryota</taxon>
        <taxon>Sar</taxon>
        <taxon>Alveolata</taxon>
        <taxon>Apicomplexa</taxon>
        <taxon>Aconoidasida</taxon>
        <taxon>Piroplasmida</taxon>
        <taxon>Theileriidae</taxon>
        <taxon>Theileria</taxon>
    </lineage>
</organism>
<dbReference type="RefSeq" id="XP_004829444.1">
    <property type="nucleotide sequence ID" value="XM_004829387.1"/>
</dbReference>